<dbReference type="EMBL" id="MN739058">
    <property type="protein sequence ID" value="QHS86587.1"/>
    <property type="molecule type" value="Genomic_DNA"/>
</dbReference>
<proteinExistence type="predicted"/>
<protein>
    <recommendedName>
        <fullName evidence="2">F-box domain-containing protein</fullName>
    </recommendedName>
</protein>
<evidence type="ECO:0008006" key="2">
    <source>
        <dbReference type="Google" id="ProtNLM"/>
    </source>
</evidence>
<accession>A0A6C0B2Z3</accession>
<sequence length="158" mass="18887">MVSLLPNELILEISDNFDIFTIMSIISINKNYRRFFLTKKIRLMTYIKRIQKLYKNNLPRTPLLPTAPSHRQVWLEQSLNKSLLVRIYIASYPMKFLKNYPEFLVKKINAISDNNKNVYLKNYVNNKMPPADKRTRRDIKTFLHEPLISSYNILYTGW</sequence>
<name>A0A6C0B2Z3_9ZZZZ</name>
<evidence type="ECO:0000313" key="1">
    <source>
        <dbReference type="EMBL" id="QHS86587.1"/>
    </source>
</evidence>
<organism evidence="1">
    <name type="scientific">viral metagenome</name>
    <dbReference type="NCBI Taxonomy" id="1070528"/>
    <lineage>
        <taxon>unclassified sequences</taxon>
        <taxon>metagenomes</taxon>
        <taxon>organismal metagenomes</taxon>
    </lineage>
</organism>
<reference evidence="1" key="1">
    <citation type="journal article" date="2020" name="Nature">
        <title>Giant virus diversity and host interactions through global metagenomics.</title>
        <authorList>
            <person name="Schulz F."/>
            <person name="Roux S."/>
            <person name="Paez-Espino D."/>
            <person name="Jungbluth S."/>
            <person name="Walsh D.A."/>
            <person name="Denef V.J."/>
            <person name="McMahon K.D."/>
            <person name="Konstantinidis K.T."/>
            <person name="Eloe-Fadrosh E.A."/>
            <person name="Kyrpides N.C."/>
            <person name="Woyke T."/>
        </authorList>
    </citation>
    <scope>NUCLEOTIDE SEQUENCE</scope>
    <source>
        <strain evidence="1">GVMAG-M-3300009422-16</strain>
    </source>
</reference>
<dbReference type="AlphaFoldDB" id="A0A6C0B2Z3"/>